<protein>
    <submittedName>
        <fullName evidence="2">LysR family transcriptional regulator substrate-binding protein</fullName>
    </submittedName>
</protein>
<keyword evidence="3" id="KW-1185">Reference proteome</keyword>
<dbReference type="CDD" id="cd05466">
    <property type="entry name" value="PBP2_LTTR_substrate"/>
    <property type="match status" value="1"/>
</dbReference>
<dbReference type="EMBL" id="JBHLVF010000041">
    <property type="protein sequence ID" value="MFC0394687.1"/>
    <property type="molecule type" value="Genomic_DNA"/>
</dbReference>
<dbReference type="RefSeq" id="WP_373567532.1">
    <property type="nucleotide sequence ID" value="NZ_JANHOF010000001.1"/>
</dbReference>
<dbReference type="Pfam" id="PF03466">
    <property type="entry name" value="LysR_substrate"/>
    <property type="match status" value="1"/>
</dbReference>
<evidence type="ECO:0000313" key="2">
    <source>
        <dbReference type="EMBL" id="MFC0394687.1"/>
    </source>
</evidence>
<feature type="domain" description="LysR substrate-binding" evidence="1">
    <location>
        <begin position="4"/>
        <end position="115"/>
    </location>
</feature>
<dbReference type="InterPro" id="IPR005119">
    <property type="entry name" value="LysR_subst-bd"/>
</dbReference>
<accession>A0ABV6JGL8</accession>
<name>A0ABV6JGL8_9BACL</name>
<gene>
    <name evidence="2" type="ORF">ACFFJ8_25415</name>
</gene>
<reference evidence="2 3" key="1">
    <citation type="submission" date="2024-09" db="EMBL/GenBank/DDBJ databases">
        <authorList>
            <person name="Sun Q."/>
            <person name="Mori K."/>
        </authorList>
    </citation>
    <scope>NUCLEOTIDE SEQUENCE [LARGE SCALE GENOMIC DNA]</scope>
    <source>
        <strain evidence="2 3">CCM 4839</strain>
    </source>
</reference>
<evidence type="ECO:0000313" key="3">
    <source>
        <dbReference type="Proteomes" id="UP001589818"/>
    </source>
</evidence>
<dbReference type="Gene3D" id="3.40.190.290">
    <property type="match status" value="1"/>
</dbReference>
<sequence>MYSSHFSREKIFVCVGKNNPLASKKNVIPEDLLPYSFVLYSDETHHVFDKLVEQVGSLHVLFTTNNTDAMVNAVVEGLAITIGYRFPNLNHSYVTSGEIVFLDLNQFGQPSISLGWIRTEDRWNGY</sequence>
<dbReference type="Proteomes" id="UP001589818">
    <property type="component" value="Unassembled WGS sequence"/>
</dbReference>
<proteinExistence type="predicted"/>
<organism evidence="2 3">
    <name type="scientific">Paenibacillus mendelii</name>
    <dbReference type="NCBI Taxonomy" id="206163"/>
    <lineage>
        <taxon>Bacteria</taxon>
        <taxon>Bacillati</taxon>
        <taxon>Bacillota</taxon>
        <taxon>Bacilli</taxon>
        <taxon>Bacillales</taxon>
        <taxon>Paenibacillaceae</taxon>
        <taxon>Paenibacillus</taxon>
    </lineage>
</organism>
<comment type="caution">
    <text evidence="2">The sequence shown here is derived from an EMBL/GenBank/DDBJ whole genome shotgun (WGS) entry which is preliminary data.</text>
</comment>
<dbReference type="SUPFAM" id="SSF53850">
    <property type="entry name" value="Periplasmic binding protein-like II"/>
    <property type="match status" value="1"/>
</dbReference>
<evidence type="ECO:0000259" key="1">
    <source>
        <dbReference type="Pfam" id="PF03466"/>
    </source>
</evidence>